<dbReference type="Pfam" id="PF02482">
    <property type="entry name" value="Ribosomal_S30AE"/>
    <property type="match status" value="1"/>
</dbReference>
<dbReference type="InterPro" id="IPR002059">
    <property type="entry name" value="CSP_DNA-bd"/>
</dbReference>
<name>A0ABW2KUB7_9PROT</name>
<proteinExistence type="predicted"/>
<dbReference type="Gene3D" id="3.30.160.100">
    <property type="entry name" value="Ribosome hibernation promotion factor-like"/>
    <property type="match status" value="1"/>
</dbReference>
<gene>
    <name evidence="2" type="ORF">ACFQPS_10695</name>
</gene>
<evidence type="ECO:0000313" key="3">
    <source>
        <dbReference type="Proteomes" id="UP001596456"/>
    </source>
</evidence>
<dbReference type="Pfam" id="PF00313">
    <property type="entry name" value="CSD"/>
    <property type="match status" value="1"/>
</dbReference>
<reference evidence="3" key="1">
    <citation type="journal article" date="2019" name="Int. J. Syst. Evol. Microbiol.">
        <title>The Global Catalogue of Microorganisms (GCM) 10K type strain sequencing project: providing services to taxonomists for standard genome sequencing and annotation.</title>
        <authorList>
            <consortium name="The Broad Institute Genomics Platform"/>
            <consortium name="The Broad Institute Genome Sequencing Center for Infectious Disease"/>
            <person name="Wu L."/>
            <person name="Ma J."/>
        </authorList>
    </citation>
    <scope>NUCLEOTIDE SEQUENCE [LARGE SCALE GENOMIC DNA]</scope>
    <source>
        <strain evidence="3">CGMCC 1.16275</strain>
    </source>
</reference>
<dbReference type="InterPro" id="IPR012340">
    <property type="entry name" value="NA-bd_OB-fold"/>
</dbReference>
<evidence type="ECO:0000259" key="1">
    <source>
        <dbReference type="Pfam" id="PF00313"/>
    </source>
</evidence>
<comment type="caution">
    <text evidence="2">The sequence shown here is derived from an EMBL/GenBank/DDBJ whole genome shotgun (WGS) entry which is preliminary data.</text>
</comment>
<organism evidence="2 3">
    <name type="scientific">Rhodocista pekingensis</name>
    <dbReference type="NCBI Taxonomy" id="201185"/>
    <lineage>
        <taxon>Bacteria</taxon>
        <taxon>Pseudomonadati</taxon>
        <taxon>Pseudomonadota</taxon>
        <taxon>Alphaproteobacteria</taxon>
        <taxon>Rhodospirillales</taxon>
        <taxon>Azospirillaceae</taxon>
        <taxon>Rhodocista</taxon>
    </lineage>
</organism>
<dbReference type="SUPFAM" id="SSF69754">
    <property type="entry name" value="Ribosome binding protein Y (YfiA homologue)"/>
    <property type="match status" value="1"/>
</dbReference>
<accession>A0ABW2KUB7</accession>
<dbReference type="Proteomes" id="UP001596456">
    <property type="component" value="Unassembled WGS sequence"/>
</dbReference>
<dbReference type="SUPFAM" id="SSF50249">
    <property type="entry name" value="Nucleic acid-binding proteins"/>
    <property type="match status" value="1"/>
</dbReference>
<dbReference type="InterPro" id="IPR003489">
    <property type="entry name" value="RHF/RaiA"/>
</dbReference>
<protein>
    <submittedName>
        <fullName evidence="2">HPF/RaiA family ribosome-associated protein</fullName>
    </submittedName>
</protein>
<dbReference type="RefSeq" id="WP_377358835.1">
    <property type="nucleotide sequence ID" value="NZ_JBHTCM010000010.1"/>
</dbReference>
<evidence type="ECO:0000313" key="2">
    <source>
        <dbReference type="EMBL" id="MFC7333631.1"/>
    </source>
</evidence>
<keyword evidence="3" id="KW-1185">Reference proteome</keyword>
<dbReference type="EMBL" id="JBHTCM010000010">
    <property type="protein sequence ID" value="MFC7333631.1"/>
    <property type="molecule type" value="Genomic_DNA"/>
</dbReference>
<feature type="domain" description="CSD" evidence="1">
    <location>
        <begin position="121"/>
        <end position="180"/>
    </location>
</feature>
<dbReference type="Gene3D" id="2.40.50.140">
    <property type="entry name" value="Nucleic acid-binding proteins"/>
    <property type="match status" value="1"/>
</dbReference>
<sequence length="188" mass="21389">MQSPLKIAFHNMDPSPRLEADIRERFAKLEKLYDRLTACRVSVEALHRQHRTGNVYEVHIDMVVPGSELVVSREPKEAQQKYADPDAHTSIRDAFAAAERQLKEFKRQQRGEVKPHEVDVQGQVAQLAEDHGFLMTNTGGLLYFHRNSVMKDAFAALKRGDRVRYIEEMGDTGPTASKVWTDTDRDAG</sequence>
<dbReference type="InterPro" id="IPR036567">
    <property type="entry name" value="RHF-like"/>
</dbReference>